<dbReference type="AlphaFoldDB" id="A0A139KUK2"/>
<name>A0A139KUK2_9BACE</name>
<organism evidence="2">
    <name type="scientific">Bacteroides intestinalis</name>
    <dbReference type="NCBI Taxonomy" id="329854"/>
    <lineage>
        <taxon>Bacteria</taxon>
        <taxon>Pseudomonadati</taxon>
        <taxon>Bacteroidota</taxon>
        <taxon>Bacteroidia</taxon>
        <taxon>Bacteroidales</taxon>
        <taxon>Bacteroidaceae</taxon>
        <taxon>Bacteroides</taxon>
    </lineage>
</organism>
<gene>
    <name evidence="2" type="ORF">HMPREF2531_04514</name>
</gene>
<reference evidence="2 3" key="1">
    <citation type="submission" date="2016-02" db="EMBL/GenBank/DDBJ databases">
        <authorList>
            <person name="Wen L."/>
            <person name="He K."/>
            <person name="Yang H."/>
        </authorList>
    </citation>
    <scope>NUCLEOTIDE SEQUENCE [LARGE SCALE GENOMIC DNA]</scope>
    <source>
        <strain evidence="2 3">KLE1704</strain>
    </source>
</reference>
<evidence type="ECO:0008006" key="4">
    <source>
        <dbReference type="Google" id="ProtNLM"/>
    </source>
</evidence>
<sequence length="531" mass="60289">MKKLYITIAFIVSLSLWGCSFTDFGDLNENPNNPTRVEPDFLFATAIKESMNLYGGAMNRVIFFNYTQQFSGFNGSWQRFNYSDSENNTYWKAAYVLCMQPVNKIAEIFSDNPDYKNRVLIARIWKAYLISQTTAFYGPIPASQALKGTPDIAYDSEATIYQYLFDELKECADNLEKGGDQYSKTYDFIYGGDITKWRKFANSLRLRLALRIKNADETQAATVAKEVLSDETNTICKEDESATSHWGTTSLTWSPLYDRVVFNEQANLATLPVLCETMVYHTKPYNDPRLTIYGQPASQGPYKGEYFGQNISYGGSPTGFPTEENPHKGMSQKDYSAIGARFLKPDAEWVFISYAETALLKAEAAYYGWGGHKTAEQYYYEGIDASFAKYGLTEHVTTYKDTPGIKWGTASDTEGRETEFQDFAHICSSAISSGDYLRQIIMQHWLAIPMQCADAWELLRRTQILEFQPMFSSYEGTTLYMPDRLLYPSDEYQANTTEVNKAAATLNGRDYLFTTLSWGLPAKKNPNLPNE</sequence>
<keyword evidence="1" id="KW-0732">Signal</keyword>
<feature type="chain" id="PRO_5007486757" description="SusD/RagB family nutrient-binding outer membrane lipoprotein" evidence="1">
    <location>
        <begin position="26"/>
        <end position="531"/>
    </location>
</feature>
<proteinExistence type="predicted"/>
<protein>
    <recommendedName>
        <fullName evidence="4">SusD/RagB family nutrient-binding outer membrane lipoprotein</fullName>
    </recommendedName>
</protein>
<dbReference type="PATRIC" id="fig|329854.7.peg.4590"/>
<dbReference type="RefSeq" id="WP_061437859.1">
    <property type="nucleotide sequence ID" value="NZ_KQ968737.1"/>
</dbReference>
<accession>A0A139KUK2</accession>
<dbReference type="Pfam" id="PF12771">
    <property type="entry name" value="SusD-like_2"/>
    <property type="match status" value="1"/>
</dbReference>
<evidence type="ECO:0000256" key="1">
    <source>
        <dbReference type="SAM" id="SignalP"/>
    </source>
</evidence>
<dbReference type="EMBL" id="LTDF01000163">
    <property type="protein sequence ID" value="KXT42871.1"/>
    <property type="molecule type" value="Genomic_DNA"/>
</dbReference>
<dbReference type="Gene3D" id="1.25.40.390">
    <property type="match status" value="1"/>
</dbReference>
<feature type="signal peptide" evidence="1">
    <location>
        <begin position="1"/>
        <end position="25"/>
    </location>
</feature>
<comment type="caution">
    <text evidence="2">The sequence shown here is derived from an EMBL/GenBank/DDBJ whole genome shotgun (WGS) entry which is preliminary data.</text>
</comment>
<dbReference type="Proteomes" id="UP000070319">
    <property type="component" value="Unassembled WGS sequence"/>
</dbReference>
<evidence type="ECO:0000313" key="3">
    <source>
        <dbReference type="Proteomes" id="UP000070319"/>
    </source>
</evidence>
<dbReference type="InterPro" id="IPR041662">
    <property type="entry name" value="SusD-like_2"/>
</dbReference>
<dbReference type="SUPFAM" id="SSF48452">
    <property type="entry name" value="TPR-like"/>
    <property type="match status" value="1"/>
</dbReference>
<dbReference type="InterPro" id="IPR011990">
    <property type="entry name" value="TPR-like_helical_dom_sf"/>
</dbReference>
<evidence type="ECO:0000313" key="2">
    <source>
        <dbReference type="EMBL" id="KXT42871.1"/>
    </source>
</evidence>